<protein>
    <submittedName>
        <fullName evidence="2">Uncharacterized protein</fullName>
    </submittedName>
</protein>
<reference evidence="3" key="1">
    <citation type="journal article" date="2021" name="Microbiol. Resour. Announc.">
        <title>LGAAP: Leishmaniinae Genome Assembly and Annotation Pipeline.</title>
        <authorList>
            <person name="Almutairi H."/>
            <person name="Urbaniak M.D."/>
            <person name="Bates M.D."/>
            <person name="Jariyapan N."/>
            <person name="Kwakye-Nuako G."/>
            <person name="Thomaz-Soccol V."/>
            <person name="Al-Salem W.S."/>
            <person name="Dillon R.J."/>
            <person name="Bates P.A."/>
            <person name="Gatherer D."/>
        </authorList>
    </citation>
    <scope>NUCLEOTIDE SEQUENCE [LARGE SCALE GENOMIC DNA]</scope>
</reference>
<evidence type="ECO:0000256" key="1">
    <source>
        <dbReference type="SAM" id="MobiDB-lite"/>
    </source>
</evidence>
<gene>
    <name evidence="2" type="ORF">LSCM1_04307</name>
</gene>
<feature type="region of interest" description="Disordered" evidence="1">
    <location>
        <begin position="436"/>
        <end position="470"/>
    </location>
</feature>
<feature type="region of interest" description="Disordered" evidence="1">
    <location>
        <begin position="514"/>
        <end position="542"/>
    </location>
</feature>
<organism evidence="2 3">
    <name type="scientific">Leishmania martiniquensis</name>
    <dbReference type="NCBI Taxonomy" id="1580590"/>
    <lineage>
        <taxon>Eukaryota</taxon>
        <taxon>Discoba</taxon>
        <taxon>Euglenozoa</taxon>
        <taxon>Kinetoplastea</taxon>
        <taxon>Metakinetoplastina</taxon>
        <taxon>Trypanosomatida</taxon>
        <taxon>Trypanosomatidae</taxon>
        <taxon>Leishmaniinae</taxon>
        <taxon>Leishmania</taxon>
    </lineage>
</organism>
<name>A0A836HB66_9TRYP</name>
<dbReference type="SMR" id="A0A836HB66"/>
<comment type="caution">
    <text evidence="2">The sequence shown here is derived from an EMBL/GenBank/DDBJ whole genome shotgun (WGS) entry which is preliminary data.</text>
</comment>
<sequence length="1036" mass="108169">MDDYEDSFETATTATHHEEEMKSLSASAMTSTSSNSVNAGGESAAQADGDGAQGGAGGSDTLILSPAAALLPTSEDPVLPLPAAPGLVSVPVPVPVPRLVSSPVSSVKGGSNNEVRAPSTLSAHNVPVWERPLGLGQHPTAGGIEGKGGSASVVDSAGGQYATTCDSSNADRNEFGVTATDEADFERRGLKGADFESLSRFVAFRGGGSDGTVGAASRWQSSVIGTGTTASSSVPGRPLIANRDPDGQSPRVSEDRLPRGESVASKSKSALQAETPPKALLESRVVSAAASSVFSTLSQHLQQPHQPQPQHTLVPAPGVSSTTGAPLAPALATSLPATSLTSPEEPSMKPLVARQLLDFPQPDALATEKSPPPATASFSLPALPPPGWASTTVTNDAVTAPTEAPWPVLPTTAAAKDATATQNRWMIGDVEYRTSPTDRGAVQQVPPLPPPYDHHRPTEEHTRTSDLREASEAVERLVKAFAVLKGCSRLEKAQHRSHPVAGNVPSPVEASAAVVASTHRAGSASTVRVHSNVRPPGPRIPLAGVASVATAAPPTKSVPQPEDRESLAEGMVLDCVLGLLREHASNTTTSSAGAHQGGGTNKKQRAAASSWQTARPHYEVVTADDFAYGTGARGDGRASSFAAGTTSTAMPPRTYFDPSPGFSGGLGSSGVPLFDPRDRQSAVDLYNAVREALEKYVLRRVLTGTENRVNLQSCAPPPRAPPITAFFAWALLIDMMSLCEEIARVAYDASPYAPSAMYPVLVQFRGDAACEEVAKAAMHCLPFEALSTHSGGASAGADGGCVFRMACWVTQQQLWTMTDALADTVREDVVRRSKVLHYSLFNTATVTEVDPRVLAPPATPMLTLRPLTGRRGGGALTMAAEASEPSASAAPRARVHRGGKGEVGGLEHGTSDKELFELPAAALQKIAYHVSVLTTDLLTDMNAADHRAMPAVTVDEYPDVATAVAETLSELLQDEPIKAAVRRRASEKVKKAQAARANFATATCQRREQAIIDRAEREAGEVVQHILQEMRAQGVA</sequence>
<feature type="region of interest" description="Disordered" evidence="1">
    <location>
        <begin position="1"/>
        <end position="60"/>
    </location>
</feature>
<dbReference type="Proteomes" id="UP000673552">
    <property type="component" value="Unassembled WGS sequence"/>
</dbReference>
<feature type="region of interest" description="Disordered" evidence="1">
    <location>
        <begin position="226"/>
        <end position="276"/>
    </location>
</feature>
<feature type="compositionally biased region" description="Low complexity" evidence="1">
    <location>
        <begin position="23"/>
        <end position="50"/>
    </location>
</feature>
<dbReference type="OrthoDB" id="266289at2759"/>
<reference evidence="3" key="2">
    <citation type="journal article" date="2021" name="Sci. Data">
        <title>Chromosome-scale genome sequencing, assembly and annotation of six genomes from subfamily Leishmaniinae.</title>
        <authorList>
            <person name="Almutairi H."/>
            <person name="Urbaniak M.D."/>
            <person name="Bates M.D."/>
            <person name="Jariyapan N."/>
            <person name="Kwakye-Nuako G."/>
            <person name="Thomaz Soccol V."/>
            <person name="Al-Salem W.S."/>
            <person name="Dillon R.J."/>
            <person name="Bates P.A."/>
            <person name="Gatherer D."/>
        </authorList>
    </citation>
    <scope>NUCLEOTIDE SEQUENCE [LARGE SCALE GENOMIC DNA]</scope>
</reference>
<feature type="region of interest" description="Disordered" evidence="1">
    <location>
        <begin position="586"/>
        <end position="613"/>
    </location>
</feature>
<proteinExistence type="predicted"/>
<dbReference type="KEGG" id="lmat:92514331"/>
<dbReference type="EMBL" id="JAFEUZ010000029">
    <property type="protein sequence ID" value="KAG5473680.1"/>
    <property type="molecule type" value="Genomic_DNA"/>
</dbReference>
<feature type="region of interest" description="Disordered" evidence="1">
    <location>
        <begin position="363"/>
        <end position="383"/>
    </location>
</feature>
<evidence type="ECO:0000313" key="2">
    <source>
        <dbReference type="EMBL" id="KAG5473680.1"/>
    </source>
</evidence>
<feature type="compositionally biased region" description="Low complexity" evidence="1">
    <location>
        <begin position="297"/>
        <end position="313"/>
    </location>
</feature>
<dbReference type="AlphaFoldDB" id="A0A836HB66"/>
<evidence type="ECO:0000313" key="3">
    <source>
        <dbReference type="Proteomes" id="UP000673552"/>
    </source>
</evidence>
<feature type="region of interest" description="Disordered" evidence="1">
    <location>
        <begin position="297"/>
        <end position="327"/>
    </location>
</feature>
<accession>A0A836HB66</accession>
<dbReference type="GeneID" id="92514331"/>
<keyword evidence="3" id="KW-1185">Reference proteome</keyword>
<dbReference type="RefSeq" id="XP_067176914.1">
    <property type="nucleotide sequence ID" value="XM_067321819.1"/>
</dbReference>
<feature type="region of interest" description="Disordered" evidence="1">
    <location>
        <begin position="880"/>
        <end position="908"/>
    </location>
</feature>
<feature type="compositionally biased region" description="Low complexity" evidence="1">
    <location>
        <begin position="880"/>
        <end position="892"/>
    </location>
</feature>
<feature type="compositionally biased region" description="Basic and acidic residues" evidence="1">
    <location>
        <begin position="452"/>
        <end position="470"/>
    </location>
</feature>